<dbReference type="InterPro" id="IPR017926">
    <property type="entry name" value="GATASE"/>
</dbReference>
<dbReference type="SUPFAM" id="SSF52317">
    <property type="entry name" value="Class I glutamine amidotransferase-like"/>
    <property type="match status" value="1"/>
</dbReference>
<feature type="domain" description="Glutamine amidotransferase" evidence="1">
    <location>
        <begin position="54"/>
        <end position="182"/>
    </location>
</feature>
<dbReference type="PANTHER" id="PTHR42695:SF5">
    <property type="entry name" value="GLUTAMINE AMIDOTRANSFERASE YLR126C-RELATED"/>
    <property type="match status" value="1"/>
</dbReference>
<dbReference type="PANTHER" id="PTHR42695">
    <property type="entry name" value="GLUTAMINE AMIDOTRANSFERASE YLR126C-RELATED"/>
    <property type="match status" value="1"/>
</dbReference>
<dbReference type="EMBL" id="JBHRUG010000048">
    <property type="protein sequence ID" value="MFC3285921.1"/>
    <property type="molecule type" value="Genomic_DNA"/>
</dbReference>
<keyword evidence="2" id="KW-0315">Glutamine amidotransferase</keyword>
<proteinExistence type="predicted"/>
<evidence type="ECO:0000313" key="3">
    <source>
        <dbReference type="Proteomes" id="UP001595579"/>
    </source>
</evidence>
<comment type="caution">
    <text evidence="2">The sequence shown here is derived from an EMBL/GenBank/DDBJ whole genome shotgun (WGS) entry which is preliminary data.</text>
</comment>
<organism evidence="2 3">
    <name type="scientific">Litchfieldella rifensis</name>
    <dbReference type="NCBI Taxonomy" id="762643"/>
    <lineage>
        <taxon>Bacteria</taxon>
        <taxon>Pseudomonadati</taxon>
        <taxon>Pseudomonadota</taxon>
        <taxon>Gammaproteobacteria</taxon>
        <taxon>Oceanospirillales</taxon>
        <taxon>Halomonadaceae</taxon>
        <taxon>Litchfieldella</taxon>
    </lineage>
</organism>
<dbReference type="CDD" id="cd01741">
    <property type="entry name" value="GATase1_1"/>
    <property type="match status" value="1"/>
</dbReference>
<keyword evidence="3" id="KW-1185">Reference proteome</keyword>
<evidence type="ECO:0000259" key="1">
    <source>
        <dbReference type="Pfam" id="PF00117"/>
    </source>
</evidence>
<name>A0ABV7LUU2_9GAMM</name>
<dbReference type="PROSITE" id="PS51273">
    <property type="entry name" value="GATASE_TYPE_1"/>
    <property type="match status" value="1"/>
</dbReference>
<accession>A0ABV7LUU2</accession>
<evidence type="ECO:0000313" key="2">
    <source>
        <dbReference type="EMBL" id="MFC3285921.1"/>
    </source>
</evidence>
<dbReference type="Pfam" id="PF00117">
    <property type="entry name" value="GATase"/>
    <property type="match status" value="1"/>
</dbReference>
<dbReference type="InterPro" id="IPR029062">
    <property type="entry name" value="Class_I_gatase-like"/>
</dbReference>
<dbReference type="Gene3D" id="3.40.50.880">
    <property type="match status" value="1"/>
</dbReference>
<dbReference type="InterPro" id="IPR044992">
    <property type="entry name" value="ChyE-like"/>
</dbReference>
<gene>
    <name evidence="2" type="ORF">ACFOEV_20170</name>
</gene>
<dbReference type="Proteomes" id="UP001595579">
    <property type="component" value="Unassembled WGS sequence"/>
</dbReference>
<protein>
    <submittedName>
        <fullName evidence="2">Type 1 glutamine amidotransferase</fullName>
    </submittedName>
</protein>
<dbReference type="RefSeq" id="WP_386776691.1">
    <property type="nucleotide sequence ID" value="NZ_JBHRUG010000048.1"/>
</dbReference>
<sequence length="269" mass="29988">MKICIFENGLVPDDLSPTYGSYPDMISRWLGPSLPEASFFLCSPVSGESLPSPDAYDGYILSGSRHSSYDELLWMQSMRSFLREVKDMDRPVFGICFGHQIMADAFGGLTQKAKNGWGIGVQKYFSSLSSDCFSTGTFVFHQDQVAILPPEAKVAGGSEHCPNGIIQYDFPALSVQFHPEFSRDYVKELVARYSGSTIPEATCRSAINSLHEIPVDGSPLATYVADFFRRWIELSRTFRHSEDIENRVVRSDINHSTIRNATRTTPSGN</sequence>
<reference evidence="3" key="1">
    <citation type="journal article" date="2019" name="Int. J. Syst. Evol. Microbiol.">
        <title>The Global Catalogue of Microorganisms (GCM) 10K type strain sequencing project: providing services to taxonomists for standard genome sequencing and annotation.</title>
        <authorList>
            <consortium name="The Broad Institute Genomics Platform"/>
            <consortium name="The Broad Institute Genome Sequencing Center for Infectious Disease"/>
            <person name="Wu L."/>
            <person name="Ma J."/>
        </authorList>
    </citation>
    <scope>NUCLEOTIDE SEQUENCE [LARGE SCALE GENOMIC DNA]</scope>
    <source>
        <strain evidence="3">CECT 7698</strain>
    </source>
</reference>